<evidence type="ECO:0000313" key="3">
    <source>
        <dbReference type="Proteomes" id="UP001151002"/>
    </source>
</evidence>
<keyword evidence="3" id="KW-1185">Reference proteome</keyword>
<protein>
    <submittedName>
        <fullName evidence="2">PAS domain S-box protein</fullName>
    </submittedName>
</protein>
<feature type="domain" description="PAS" evidence="1">
    <location>
        <begin position="12"/>
        <end position="82"/>
    </location>
</feature>
<dbReference type="RefSeq" id="WP_267570311.1">
    <property type="nucleotide sequence ID" value="NZ_JAPNTZ010000030.1"/>
</dbReference>
<comment type="caution">
    <text evidence="2">The sequence shown here is derived from an EMBL/GenBank/DDBJ whole genome shotgun (WGS) entry which is preliminary data.</text>
</comment>
<dbReference type="SMART" id="SM00091">
    <property type="entry name" value="PAS"/>
    <property type="match status" value="1"/>
</dbReference>
<dbReference type="Pfam" id="PF13188">
    <property type="entry name" value="PAS_8"/>
    <property type="match status" value="1"/>
</dbReference>
<dbReference type="NCBIfam" id="TIGR00229">
    <property type="entry name" value="sensory_box"/>
    <property type="match status" value="1"/>
</dbReference>
<proteinExistence type="predicted"/>
<dbReference type="CDD" id="cd00130">
    <property type="entry name" value="PAS"/>
    <property type="match status" value="1"/>
</dbReference>
<dbReference type="EMBL" id="JAPNTZ010000030">
    <property type="protein sequence ID" value="MCY1145694.1"/>
    <property type="molecule type" value="Genomic_DNA"/>
</dbReference>
<gene>
    <name evidence="2" type="ORF">OWR29_47490</name>
</gene>
<evidence type="ECO:0000259" key="1">
    <source>
        <dbReference type="PROSITE" id="PS50112"/>
    </source>
</evidence>
<dbReference type="InterPro" id="IPR000014">
    <property type="entry name" value="PAS"/>
</dbReference>
<organism evidence="2 3">
    <name type="scientific">Paractinoplanes pyxinae</name>
    <dbReference type="NCBI Taxonomy" id="2997416"/>
    <lineage>
        <taxon>Bacteria</taxon>
        <taxon>Bacillati</taxon>
        <taxon>Actinomycetota</taxon>
        <taxon>Actinomycetes</taxon>
        <taxon>Micromonosporales</taxon>
        <taxon>Micromonosporaceae</taxon>
        <taxon>Paractinoplanes</taxon>
    </lineage>
</organism>
<dbReference type="PROSITE" id="PS50112">
    <property type="entry name" value="PAS"/>
    <property type="match status" value="1"/>
</dbReference>
<dbReference type="Proteomes" id="UP001151002">
    <property type="component" value="Unassembled WGS sequence"/>
</dbReference>
<reference evidence="2" key="1">
    <citation type="submission" date="2022-11" db="EMBL/GenBank/DDBJ databases">
        <authorList>
            <person name="Somphong A."/>
            <person name="Phongsopitanun W."/>
        </authorList>
    </citation>
    <scope>NUCLEOTIDE SEQUENCE</scope>
    <source>
        <strain evidence="2">Pm04-4</strain>
    </source>
</reference>
<dbReference type="SUPFAM" id="SSF55785">
    <property type="entry name" value="PYP-like sensor domain (PAS domain)"/>
    <property type="match status" value="1"/>
</dbReference>
<evidence type="ECO:0000313" key="2">
    <source>
        <dbReference type="EMBL" id="MCY1145694.1"/>
    </source>
</evidence>
<dbReference type="InterPro" id="IPR035965">
    <property type="entry name" value="PAS-like_dom_sf"/>
</dbReference>
<dbReference type="Gene3D" id="3.30.450.20">
    <property type="entry name" value="PAS domain"/>
    <property type="match status" value="1"/>
</dbReference>
<accession>A0ABT4BGM5</accession>
<sequence>MLAVANETERASKEQLRTAFDHATTGLTLVDDSGRYVRVNRAFADLLDYGTEELVGRSFREITADTDHDADVAVANDLISRSRRAALREKRYAERAR</sequence>
<name>A0ABT4BGM5_9ACTN</name>